<evidence type="ECO:0000259" key="11">
    <source>
        <dbReference type="Pfam" id="PF00593"/>
    </source>
</evidence>
<comment type="similarity">
    <text evidence="8 9">Belongs to the TonB-dependent receptor family.</text>
</comment>
<keyword evidence="7 8" id="KW-0998">Cell outer membrane</keyword>
<evidence type="ECO:0000313" key="13">
    <source>
        <dbReference type="EMBL" id="MDU0259171.1"/>
    </source>
</evidence>
<feature type="domain" description="TonB-dependent receptor plug" evidence="12">
    <location>
        <begin position="114"/>
        <end position="221"/>
    </location>
</feature>
<evidence type="ECO:0000313" key="14">
    <source>
        <dbReference type="Proteomes" id="UP001181347"/>
    </source>
</evidence>
<dbReference type="InterPro" id="IPR036942">
    <property type="entry name" value="Beta-barrel_TonB_sf"/>
</dbReference>
<feature type="chain" id="PRO_5042129893" evidence="10">
    <location>
        <begin position="20"/>
        <end position="1070"/>
    </location>
</feature>
<dbReference type="SUPFAM" id="SSF49464">
    <property type="entry name" value="Carboxypeptidase regulatory domain-like"/>
    <property type="match status" value="1"/>
</dbReference>
<dbReference type="InterPro" id="IPR023996">
    <property type="entry name" value="TonB-dep_OMP_SusC/RagA"/>
</dbReference>
<keyword evidence="13" id="KW-0675">Receptor</keyword>
<keyword evidence="5 9" id="KW-0798">TonB box</keyword>
<dbReference type="InterPro" id="IPR000531">
    <property type="entry name" value="Beta-barrel_TonB"/>
</dbReference>
<evidence type="ECO:0000256" key="8">
    <source>
        <dbReference type="PROSITE-ProRule" id="PRU01360"/>
    </source>
</evidence>
<evidence type="ECO:0000256" key="1">
    <source>
        <dbReference type="ARBA" id="ARBA00004571"/>
    </source>
</evidence>
<keyword evidence="3 8" id="KW-1134">Transmembrane beta strand</keyword>
<keyword evidence="10" id="KW-0732">Signal</keyword>
<sequence length="1070" mass="117297">MVRKIVLSLIAVFVFLAYATAQNRQISGTVSDANGHPVAGATVIVDGTSLGTTTNTAGEYTLSAPVNGTLVVTFVGFEPQQLPIAGKTRINVTMKEDAQAIDDVIVVAFGTAKKEAFTGSAAVIKSDEIAKVQTSNVATALVGRVAGVQTSSTSGDLGKTPSIRVRGFGSINAGKEPLWIVDGMPYEGDLNNLNTNDIESMTVLKDAASNALYGARGANGVIMVTTKKAKSGDAVVTIDAKWGVNSKALEEYDVITSPAQYYETHFKALYGYYAQTNPAAKAYALASSGLTSNGTGGLGYNVYTVPEGQALIGTNGKLNPNATLGRKIIYNGQEYWLTPDDWIDEAYQSAFRQEYNVNISGATERSSFYASLGYLDNTGIIKSSALERYTARLKADYQAKKWLKVGGNMSYAHFSNSNGNSNEGSASSTANIFAFSAQMPPIYPVYIRDGSGRIMVDDNGYQMYDYGDKGNAGLTRPLLPGANGLQTSWLNKKKAEGNAFSGSGFVDISLYKGLKLTVNGSTNIDETRTTYLNNQYYGQFAEAGGTISKYHTRDIAYNLQQILNYNETFGKHNVGLMVGHEYYQKKYYYLSGTKSKLFSYDNEELGGAVVDGAGAHSYIDDYNSEGYFMRAQYDYAGRYFVSGSYRRDASSRFHPDHRWGNFWSVGAAWLLNQENWFDAPWVNLLKLKASYGSQGNDNIGNSTIGYYLYTDTYSIENNNGEIAVLFGQKGNPNITWETNTNLNIGTEFGFWNNRLSGSVDFFNRKTSDMLFAFSVPSSLGYSSYYANVGDMVNRGVEVELNADLIRTKNVLWSFNLNLTHVKNEVTYLAPEHKSTTVEGYKGYIDSSYFVGEGLPLYTYYLRSYAGVDPETGASLWYKDVKGDDGKITRTKTSDYTSATRYLHDSAIPSVYGGFSTSVSAYGVDFSISFNYQIGGKVYDSGYASFMSSPYGTTVGTNYHKDILKAWTPENKGSDIPRLQYGDQYTTSVSDRFLTDASYLNISNINVGYTLPSKITQKFGVQKLRVYLACDNVVYWSKRQGLDPRYSFTGATNFSNYSPIRTISGGVTVQF</sequence>
<evidence type="ECO:0000256" key="9">
    <source>
        <dbReference type="RuleBase" id="RU003357"/>
    </source>
</evidence>
<protein>
    <submittedName>
        <fullName evidence="13">TonB-dependent receptor</fullName>
    </submittedName>
</protein>
<feature type="signal peptide" evidence="10">
    <location>
        <begin position="1"/>
        <end position="19"/>
    </location>
</feature>
<dbReference type="InterPro" id="IPR037066">
    <property type="entry name" value="Plug_dom_sf"/>
</dbReference>
<evidence type="ECO:0000256" key="4">
    <source>
        <dbReference type="ARBA" id="ARBA00022692"/>
    </source>
</evidence>
<accession>A0AAE4RWV2</accession>
<dbReference type="GO" id="GO:0009279">
    <property type="term" value="C:cell outer membrane"/>
    <property type="evidence" value="ECO:0007669"/>
    <property type="project" value="UniProtKB-SubCell"/>
</dbReference>
<dbReference type="AlphaFoldDB" id="A0AAE4RWV2"/>
<organism evidence="13 14">
    <name type="scientific">Alistipes finegoldii</name>
    <dbReference type="NCBI Taxonomy" id="214856"/>
    <lineage>
        <taxon>Bacteria</taxon>
        <taxon>Pseudomonadati</taxon>
        <taxon>Bacteroidota</taxon>
        <taxon>Bacteroidia</taxon>
        <taxon>Bacteroidales</taxon>
        <taxon>Rikenellaceae</taxon>
        <taxon>Alistipes</taxon>
    </lineage>
</organism>
<evidence type="ECO:0000256" key="2">
    <source>
        <dbReference type="ARBA" id="ARBA00022448"/>
    </source>
</evidence>
<proteinExistence type="inferred from homology"/>
<evidence type="ECO:0000256" key="10">
    <source>
        <dbReference type="SAM" id="SignalP"/>
    </source>
</evidence>
<reference evidence="13" key="1">
    <citation type="submission" date="2023-10" db="EMBL/GenBank/DDBJ databases">
        <title>Genome Sequence of the Bacteria from From Gut Wall in Crohn's Disease.</title>
        <authorList>
            <person name="Rodriguez-Palacios A."/>
        </authorList>
    </citation>
    <scope>NUCLEOTIDE SEQUENCE</scope>
    <source>
        <strain evidence="13">CavFT-hAR58</strain>
    </source>
</reference>
<evidence type="ECO:0000256" key="5">
    <source>
        <dbReference type="ARBA" id="ARBA00023077"/>
    </source>
</evidence>
<feature type="domain" description="TonB-dependent receptor-like beta-barrel" evidence="11">
    <location>
        <begin position="458"/>
        <end position="933"/>
    </location>
</feature>
<evidence type="ECO:0000259" key="12">
    <source>
        <dbReference type="Pfam" id="PF07715"/>
    </source>
</evidence>
<dbReference type="Pfam" id="PF00593">
    <property type="entry name" value="TonB_dep_Rec_b-barrel"/>
    <property type="match status" value="1"/>
</dbReference>
<dbReference type="PROSITE" id="PS52016">
    <property type="entry name" value="TONB_DEPENDENT_REC_3"/>
    <property type="match status" value="1"/>
</dbReference>
<keyword evidence="2 8" id="KW-0813">Transport</keyword>
<dbReference type="InterPro" id="IPR023997">
    <property type="entry name" value="TonB-dep_OMP_SusC/RagA_CS"/>
</dbReference>
<dbReference type="Pfam" id="PF07715">
    <property type="entry name" value="Plug"/>
    <property type="match status" value="1"/>
</dbReference>
<gene>
    <name evidence="13" type="ORF">RVH17_03435</name>
</gene>
<dbReference type="RefSeq" id="WP_315975982.1">
    <property type="nucleotide sequence ID" value="NZ_JAWDES010000004.1"/>
</dbReference>
<dbReference type="Gene3D" id="2.60.40.1120">
    <property type="entry name" value="Carboxypeptidase-like, regulatory domain"/>
    <property type="match status" value="1"/>
</dbReference>
<dbReference type="Gene3D" id="2.170.130.10">
    <property type="entry name" value="TonB-dependent receptor, plug domain"/>
    <property type="match status" value="1"/>
</dbReference>
<dbReference type="InterPro" id="IPR008969">
    <property type="entry name" value="CarboxyPept-like_regulatory"/>
</dbReference>
<comment type="subcellular location">
    <subcellularLocation>
        <location evidence="1 8">Cell outer membrane</location>
        <topology evidence="1 8">Multi-pass membrane protein</topology>
    </subcellularLocation>
</comment>
<evidence type="ECO:0000256" key="6">
    <source>
        <dbReference type="ARBA" id="ARBA00023136"/>
    </source>
</evidence>
<dbReference type="NCBIfam" id="TIGR04056">
    <property type="entry name" value="OMP_RagA_SusC"/>
    <property type="match status" value="1"/>
</dbReference>
<comment type="caution">
    <text evidence="13">The sequence shown here is derived from an EMBL/GenBank/DDBJ whole genome shotgun (WGS) entry which is preliminary data.</text>
</comment>
<dbReference type="NCBIfam" id="TIGR04057">
    <property type="entry name" value="SusC_RagA_signa"/>
    <property type="match status" value="1"/>
</dbReference>
<name>A0AAE4RWV2_9BACT</name>
<dbReference type="SUPFAM" id="SSF56935">
    <property type="entry name" value="Porins"/>
    <property type="match status" value="1"/>
</dbReference>
<dbReference type="InterPro" id="IPR012910">
    <property type="entry name" value="Plug_dom"/>
</dbReference>
<dbReference type="EMBL" id="JAWDES010000004">
    <property type="protein sequence ID" value="MDU0259171.1"/>
    <property type="molecule type" value="Genomic_DNA"/>
</dbReference>
<dbReference type="Proteomes" id="UP001181347">
    <property type="component" value="Unassembled WGS sequence"/>
</dbReference>
<dbReference type="Pfam" id="PF13715">
    <property type="entry name" value="CarbopepD_reg_2"/>
    <property type="match status" value="1"/>
</dbReference>
<keyword evidence="6 8" id="KW-0472">Membrane</keyword>
<evidence type="ECO:0000256" key="7">
    <source>
        <dbReference type="ARBA" id="ARBA00023237"/>
    </source>
</evidence>
<dbReference type="Gene3D" id="2.40.170.20">
    <property type="entry name" value="TonB-dependent receptor, beta-barrel domain"/>
    <property type="match status" value="1"/>
</dbReference>
<keyword evidence="4 8" id="KW-0812">Transmembrane</keyword>
<evidence type="ECO:0000256" key="3">
    <source>
        <dbReference type="ARBA" id="ARBA00022452"/>
    </source>
</evidence>
<dbReference type="InterPro" id="IPR039426">
    <property type="entry name" value="TonB-dep_rcpt-like"/>
</dbReference>